<evidence type="ECO:0000256" key="2">
    <source>
        <dbReference type="ARBA" id="ARBA00022475"/>
    </source>
</evidence>
<evidence type="ECO:0000256" key="5">
    <source>
        <dbReference type="ARBA" id="ARBA00023136"/>
    </source>
</evidence>
<protein>
    <submittedName>
        <fullName evidence="9">MFS transporter</fullName>
    </submittedName>
</protein>
<evidence type="ECO:0000256" key="7">
    <source>
        <dbReference type="SAM" id="Phobius"/>
    </source>
</evidence>
<dbReference type="Gene3D" id="1.20.1250.20">
    <property type="entry name" value="MFS general substrate transporter like domains"/>
    <property type="match status" value="2"/>
</dbReference>
<feature type="transmembrane region" description="Helical" evidence="7">
    <location>
        <begin position="182"/>
        <end position="205"/>
    </location>
</feature>
<name>A0AAE6NMV0_STRPT</name>
<evidence type="ECO:0000313" key="10">
    <source>
        <dbReference type="Proteomes" id="UP000325458"/>
    </source>
</evidence>
<evidence type="ECO:0000256" key="3">
    <source>
        <dbReference type="ARBA" id="ARBA00022692"/>
    </source>
</evidence>
<dbReference type="InterPro" id="IPR011701">
    <property type="entry name" value="MFS"/>
</dbReference>
<evidence type="ECO:0000256" key="6">
    <source>
        <dbReference type="SAM" id="MobiDB-lite"/>
    </source>
</evidence>
<feature type="region of interest" description="Disordered" evidence="6">
    <location>
        <begin position="436"/>
        <end position="474"/>
    </location>
</feature>
<dbReference type="SUPFAM" id="SSF103473">
    <property type="entry name" value="MFS general substrate transporter"/>
    <property type="match status" value="1"/>
</dbReference>
<feature type="transmembrane region" description="Helical" evidence="7">
    <location>
        <begin position="211"/>
        <end position="233"/>
    </location>
</feature>
<dbReference type="GO" id="GO:0005886">
    <property type="term" value="C:plasma membrane"/>
    <property type="evidence" value="ECO:0007669"/>
    <property type="project" value="UniProtKB-SubCell"/>
</dbReference>
<keyword evidence="4 7" id="KW-1133">Transmembrane helix</keyword>
<dbReference type="PROSITE" id="PS50850">
    <property type="entry name" value="MFS"/>
    <property type="match status" value="1"/>
</dbReference>
<evidence type="ECO:0000259" key="8">
    <source>
        <dbReference type="PROSITE" id="PS50850"/>
    </source>
</evidence>
<feature type="transmembrane region" description="Helical" evidence="7">
    <location>
        <begin position="405"/>
        <end position="427"/>
    </location>
</feature>
<reference evidence="9 10" key="1">
    <citation type="submission" date="2017-09" db="EMBL/GenBank/DDBJ databases">
        <authorList>
            <person name="Lee N."/>
            <person name="Cho B.-K."/>
        </authorList>
    </citation>
    <scope>NUCLEOTIDE SEQUENCE [LARGE SCALE GENOMIC DNA]</scope>
    <source>
        <strain evidence="9 10">ATCC 23948</strain>
    </source>
</reference>
<evidence type="ECO:0000256" key="1">
    <source>
        <dbReference type="ARBA" id="ARBA00004651"/>
    </source>
</evidence>
<dbReference type="EMBL" id="CP023691">
    <property type="protein sequence ID" value="QEV55181.1"/>
    <property type="molecule type" value="Genomic_DNA"/>
</dbReference>
<feature type="domain" description="Major facilitator superfamily (MFS) profile" evidence="8">
    <location>
        <begin position="59"/>
        <end position="437"/>
    </location>
</feature>
<dbReference type="PANTHER" id="PTHR43124">
    <property type="entry name" value="PURINE EFFLUX PUMP PBUE"/>
    <property type="match status" value="1"/>
</dbReference>
<evidence type="ECO:0000313" key="9">
    <source>
        <dbReference type="EMBL" id="QEV55181.1"/>
    </source>
</evidence>
<accession>A0AAE6NMV0</accession>
<dbReference type="GO" id="GO:0022857">
    <property type="term" value="F:transmembrane transporter activity"/>
    <property type="evidence" value="ECO:0007669"/>
    <property type="project" value="InterPro"/>
</dbReference>
<dbReference type="AlphaFoldDB" id="A0AAE6NMV0"/>
<dbReference type="InterPro" id="IPR036259">
    <property type="entry name" value="MFS_trans_sf"/>
</dbReference>
<dbReference type="KEGG" id="spla:CP981_29220"/>
<dbReference type="PRINTS" id="PR01035">
    <property type="entry name" value="TCRTETA"/>
</dbReference>
<dbReference type="PANTHER" id="PTHR43124:SF3">
    <property type="entry name" value="CHLORAMPHENICOL EFFLUX PUMP RV0191"/>
    <property type="match status" value="1"/>
</dbReference>
<feature type="transmembrane region" description="Helical" evidence="7">
    <location>
        <begin position="379"/>
        <end position="399"/>
    </location>
</feature>
<feature type="transmembrane region" description="Helical" evidence="7">
    <location>
        <begin position="54"/>
        <end position="74"/>
    </location>
</feature>
<feature type="transmembrane region" description="Helical" evidence="7">
    <location>
        <begin position="254"/>
        <end position="279"/>
    </location>
</feature>
<feature type="transmembrane region" description="Helical" evidence="7">
    <location>
        <begin position="291"/>
        <end position="311"/>
    </location>
</feature>
<dbReference type="Pfam" id="PF07690">
    <property type="entry name" value="MFS_1"/>
    <property type="match status" value="1"/>
</dbReference>
<dbReference type="Proteomes" id="UP000325458">
    <property type="component" value="Chromosome"/>
</dbReference>
<dbReference type="InterPro" id="IPR050189">
    <property type="entry name" value="MFS_Efflux_Transporters"/>
</dbReference>
<feature type="transmembrane region" description="Helical" evidence="7">
    <location>
        <begin position="157"/>
        <end position="175"/>
    </location>
</feature>
<keyword evidence="2" id="KW-1003">Cell membrane</keyword>
<feature type="transmembrane region" description="Helical" evidence="7">
    <location>
        <begin position="342"/>
        <end position="367"/>
    </location>
</feature>
<organism evidence="9 10">
    <name type="scientific">Streptomyces platensis</name>
    <dbReference type="NCBI Taxonomy" id="58346"/>
    <lineage>
        <taxon>Bacteria</taxon>
        <taxon>Bacillati</taxon>
        <taxon>Actinomycetota</taxon>
        <taxon>Actinomycetes</taxon>
        <taxon>Kitasatosporales</taxon>
        <taxon>Streptomycetaceae</taxon>
        <taxon>Streptomyces</taxon>
    </lineage>
</organism>
<keyword evidence="3 7" id="KW-0812">Transmembrane</keyword>
<comment type="subcellular location">
    <subcellularLocation>
        <location evidence="1">Cell membrane</location>
        <topology evidence="1">Multi-pass membrane protein</topology>
    </subcellularLocation>
</comment>
<feature type="transmembrane region" description="Helical" evidence="7">
    <location>
        <begin position="318"/>
        <end position="336"/>
    </location>
</feature>
<gene>
    <name evidence="9" type="ORF">CP981_29220</name>
</gene>
<feature type="transmembrane region" description="Helical" evidence="7">
    <location>
        <begin position="128"/>
        <end position="151"/>
    </location>
</feature>
<dbReference type="InterPro" id="IPR020846">
    <property type="entry name" value="MFS_dom"/>
</dbReference>
<sequence>MRTRVAGGVLTDPSRHAAPVSPSLDGRPRGTTRRPAQGESVRVRKRRSQRRASASPWTYALATWLAGVLAAVGLGAVAPVGSALRASLGLSDGALAWATSSITAVSAALGIPAGWWVRRFGAQRALSWGLSVMSVAAVGSAAAGSWGLLLGARIAEGVGYLLVFVAGPVVLTRIAQGGTRSAALALWGTCVPTGLAIAAVTGGALESVWTWNQWLALTALGPLIMAGVLTAVLPRLPRAAVPCAHREAGAWNGALRLGVAYGSLSLVGVAVVMVLPAFLLEQRQATPTVTGAVVAVVCLGSAVGGLAASWLLRRGTAFSALVPLGALMPIACLPAFSAEFPLAVSGGAATLVLVVDGLLISAVFAAVPASVSRAADVDVANGILNQLGSVGILLGPPVFGLVIAAAGWGTVAALVLVFGGLGAALLLTAARTSAAGSAADLSRPPAAPGGRERRNGAGPLAKAADVSKRQRMRP</sequence>
<evidence type="ECO:0000256" key="4">
    <source>
        <dbReference type="ARBA" id="ARBA00022989"/>
    </source>
</evidence>
<keyword evidence="5 7" id="KW-0472">Membrane</keyword>
<feature type="transmembrane region" description="Helical" evidence="7">
    <location>
        <begin position="94"/>
        <end position="116"/>
    </location>
</feature>
<dbReference type="CDD" id="cd06174">
    <property type="entry name" value="MFS"/>
    <property type="match status" value="1"/>
</dbReference>
<dbReference type="InterPro" id="IPR001958">
    <property type="entry name" value="Tet-R_TetA/multi-R_MdtG-like"/>
</dbReference>
<feature type="region of interest" description="Disordered" evidence="6">
    <location>
        <begin position="1"/>
        <end position="49"/>
    </location>
</feature>
<proteinExistence type="predicted"/>